<dbReference type="Proteomes" id="UP000298030">
    <property type="component" value="Unassembled WGS sequence"/>
</dbReference>
<evidence type="ECO:0000256" key="1">
    <source>
        <dbReference type="SAM" id="Coils"/>
    </source>
</evidence>
<keyword evidence="3" id="KW-1185">Reference proteome</keyword>
<dbReference type="AlphaFoldDB" id="A0A4Y7SH60"/>
<protein>
    <submittedName>
        <fullName evidence="2">Uncharacterized protein</fullName>
    </submittedName>
</protein>
<comment type="caution">
    <text evidence="2">The sequence shown here is derived from an EMBL/GenBank/DDBJ whole genome shotgun (WGS) entry which is preliminary data.</text>
</comment>
<name>A0A4Y7SH60_COPMI</name>
<dbReference type="STRING" id="71717.A0A4Y7SH60"/>
<dbReference type="EMBL" id="QPFP01000126">
    <property type="protein sequence ID" value="TEB21028.1"/>
    <property type="molecule type" value="Genomic_DNA"/>
</dbReference>
<sequence>MNARCDADSACTWILGGVVPKVQKNRKFCTRQSFRFLFSRFLLHPHARKSPDLVEWWRRTRRLDGQDLAIGSFCRKGGVASVCHRRFTLGCERNAGTEGWLTVQTGEYSVNHSVIVKECKDVEGRGLGVLGSPNTGKPERWLDSEAASRLPCVPTMSSNVTMSLDSPFSDKLRKNYIAQPGEEAGIRTVIEDQRTVIRELDVELEDIDQAITALTSRKTLMIDRRDTHQQFIDDHRSLLFGVLHLPEDILSKIFMESVPPHGQWPRIHPIIQITHVCRQWRDSAWVN</sequence>
<evidence type="ECO:0000313" key="3">
    <source>
        <dbReference type="Proteomes" id="UP000298030"/>
    </source>
</evidence>
<accession>A0A4Y7SH60</accession>
<organism evidence="2 3">
    <name type="scientific">Coprinellus micaceus</name>
    <name type="common">Glistening ink-cap mushroom</name>
    <name type="synonym">Coprinus micaceus</name>
    <dbReference type="NCBI Taxonomy" id="71717"/>
    <lineage>
        <taxon>Eukaryota</taxon>
        <taxon>Fungi</taxon>
        <taxon>Dikarya</taxon>
        <taxon>Basidiomycota</taxon>
        <taxon>Agaricomycotina</taxon>
        <taxon>Agaricomycetes</taxon>
        <taxon>Agaricomycetidae</taxon>
        <taxon>Agaricales</taxon>
        <taxon>Agaricineae</taxon>
        <taxon>Psathyrellaceae</taxon>
        <taxon>Coprinellus</taxon>
    </lineage>
</organism>
<keyword evidence="1" id="KW-0175">Coiled coil</keyword>
<proteinExistence type="predicted"/>
<dbReference type="OrthoDB" id="3046363at2759"/>
<evidence type="ECO:0000313" key="2">
    <source>
        <dbReference type="EMBL" id="TEB21028.1"/>
    </source>
</evidence>
<reference evidence="2 3" key="1">
    <citation type="journal article" date="2019" name="Nat. Ecol. Evol.">
        <title>Megaphylogeny resolves global patterns of mushroom evolution.</title>
        <authorList>
            <person name="Varga T."/>
            <person name="Krizsan K."/>
            <person name="Foldi C."/>
            <person name="Dima B."/>
            <person name="Sanchez-Garcia M."/>
            <person name="Sanchez-Ramirez S."/>
            <person name="Szollosi G.J."/>
            <person name="Szarkandi J.G."/>
            <person name="Papp V."/>
            <person name="Albert L."/>
            <person name="Andreopoulos W."/>
            <person name="Angelini C."/>
            <person name="Antonin V."/>
            <person name="Barry K.W."/>
            <person name="Bougher N.L."/>
            <person name="Buchanan P."/>
            <person name="Buyck B."/>
            <person name="Bense V."/>
            <person name="Catcheside P."/>
            <person name="Chovatia M."/>
            <person name="Cooper J."/>
            <person name="Damon W."/>
            <person name="Desjardin D."/>
            <person name="Finy P."/>
            <person name="Geml J."/>
            <person name="Haridas S."/>
            <person name="Hughes K."/>
            <person name="Justo A."/>
            <person name="Karasinski D."/>
            <person name="Kautmanova I."/>
            <person name="Kiss B."/>
            <person name="Kocsube S."/>
            <person name="Kotiranta H."/>
            <person name="LaButti K.M."/>
            <person name="Lechner B.E."/>
            <person name="Liimatainen K."/>
            <person name="Lipzen A."/>
            <person name="Lukacs Z."/>
            <person name="Mihaltcheva S."/>
            <person name="Morgado L.N."/>
            <person name="Niskanen T."/>
            <person name="Noordeloos M.E."/>
            <person name="Ohm R.A."/>
            <person name="Ortiz-Santana B."/>
            <person name="Ovrebo C."/>
            <person name="Racz N."/>
            <person name="Riley R."/>
            <person name="Savchenko A."/>
            <person name="Shiryaev A."/>
            <person name="Soop K."/>
            <person name="Spirin V."/>
            <person name="Szebenyi C."/>
            <person name="Tomsovsky M."/>
            <person name="Tulloss R.E."/>
            <person name="Uehling J."/>
            <person name="Grigoriev I.V."/>
            <person name="Vagvolgyi C."/>
            <person name="Papp T."/>
            <person name="Martin F.M."/>
            <person name="Miettinen O."/>
            <person name="Hibbett D.S."/>
            <person name="Nagy L.G."/>
        </authorList>
    </citation>
    <scope>NUCLEOTIDE SEQUENCE [LARGE SCALE GENOMIC DNA]</scope>
    <source>
        <strain evidence="2 3">FP101781</strain>
    </source>
</reference>
<gene>
    <name evidence="2" type="ORF">FA13DRAFT_1834776</name>
</gene>
<feature type="coiled-coil region" evidence="1">
    <location>
        <begin position="190"/>
        <end position="217"/>
    </location>
</feature>